<dbReference type="PANTHER" id="PTHR32347">
    <property type="entry name" value="EFFLUX SYSTEM COMPONENT YKNX-RELATED"/>
    <property type="match status" value="1"/>
</dbReference>
<name>A0A1H7M660_OLID1</name>
<organism evidence="4 5">
    <name type="scientific">Olivibacter domesticus</name>
    <name type="common">Pseudosphingobacterium domesticum</name>
    <dbReference type="NCBI Taxonomy" id="407022"/>
    <lineage>
        <taxon>Bacteria</taxon>
        <taxon>Pseudomonadati</taxon>
        <taxon>Bacteroidota</taxon>
        <taxon>Sphingobacteriia</taxon>
        <taxon>Sphingobacteriales</taxon>
        <taxon>Sphingobacteriaceae</taxon>
        <taxon>Olivibacter</taxon>
    </lineage>
</organism>
<protein>
    <submittedName>
        <fullName evidence="4">HlyD family secretion protein</fullName>
    </submittedName>
</protein>
<keyword evidence="5" id="KW-1185">Reference proteome</keyword>
<dbReference type="SUPFAM" id="SSF111369">
    <property type="entry name" value="HlyD-like secretion proteins"/>
    <property type="match status" value="1"/>
</dbReference>
<dbReference type="EMBL" id="FOAF01000001">
    <property type="protein sequence ID" value="SEL06087.1"/>
    <property type="molecule type" value="Genomic_DNA"/>
</dbReference>
<dbReference type="GO" id="GO:0030313">
    <property type="term" value="C:cell envelope"/>
    <property type="evidence" value="ECO:0007669"/>
    <property type="project" value="UniProtKB-SubCell"/>
</dbReference>
<keyword evidence="2 3" id="KW-0175">Coiled coil</keyword>
<evidence type="ECO:0000256" key="2">
    <source>
        <dbReference type="ARBA" id="ARBA00023054"/>
    </source>
</evidence>
<dbReference type="OrthoDB" id="9778236at2"/>
<evidence type="ECO:0000313" key="5">
    <source>
        <dbReference type="Proteomes" id="UP000199421"/>
    </source>
</evidence>
<sequence>MRTTVLLFSLFTFFYTSCTDDKLPYDASGSFEAVETIVSAEANGVIKKLSLEEGQALNTGQDVGYIDTIQLYLKKKQLEAQAMAVLSKRPNVAAEMAALQEELRHAKREQERLVNLVKADAATPKQLDDATAEMNIIKKRITAQQSSLGITSTSLQEETNPLYAQIEQLNDQLAKSKIINPVKGTVLTKYIEENEMATVGKPLYRIADISSIILRAYINGEKFSNIKVGQPVRVQIDQGKDTFKEYAGVIEWISDKAEFTPKTIQTKDERANLVYAIKVRVKNDGYLKIGMYGQIVLKGENNNK</sequence>
<reference evidence="5" key="1">
    <citation type="submission" date="2016-10" db="EMBL/GenBank/DDBJ databases">
        <authorList>
            <person name="Varghese N."/>
            <person name="Submissions S."/>
        </authorList>
    </citation>
    <scope>NUCLEOTIDE SEQUENCE [LARGE SCALE GENOMIC DNA]</scope>
    <source>
        <strain evidence="5">DSM 18733</strain>
    </source>
</reference>
<evidence type="ECO:0000256" key="3">
    <source>
        <dbReference type="SAM" id="Coils"/>
    </source>
</evidence>
<dbReference type="AlphaFoldDB" id="A0A1H7M660"/>
<evidence type="ECO:0000256" key="1">
    <source>
        <dbReference type="ARBA" id="ARBA00004196"/>
    </source>
</evidence>
<dbReference type="PANTHER" id="PTHR32347:SF23">
    <property type="entry name" value="BLL5650 PROTEIN"/>
    <property type="match status" value="1"/>
</dbReference>
<accession>A0A1H7M660</accession>
<dbReference type="InterPro" id="IPR050465">
    <property type="entry name" value="UPF0194_transport"/>
</dbReference>
<comment type="subcellular location">
    <subcellularLocation>
        <location evidence="1">Cell envelope</location>
    </subcellularLocation>
</comment>
<gene>
    <name evidence="4" type="ORF">SAMN05661044_01860</name>
</gene>
<proteinExistence type="predicted"/>
<dbReference type="Proteomes" id="UP000199421">
    <property type="component" value="Unassembled WGS sequence"/>
</dbReference>
<feature type="coiled-coil region" evidence="3">
    <location>
        <begin position="89"/>
        <end position="116"/>
    </location>
</feature>
<dbReference type="RefSeq" id="WP_093322557.1">
    <property type="nucleotide sequence ID" value="NZ_FOAF01000001.1"/>
</dbReference>
<dbReference type="Gene3D" id="2.40.30.170">
    <property type="match status" value="1"/>
</dbReference>
<evidence type="ECO:0000313" key="4">
    <source>
        <dbReference type="EMBL" id="SEL06087.1"/>
    </source>
</evidence>
<dbReference type="STRING" id="407022.SAMN05661044_01860"/>
<dbReference type="Gene3D" id="2.40.50.100">
    <property type="match status" value="1"/>
</dbReference>